<evidence type="ECO:0000313" key="4">
    <source>
        <dbReference type="Proteomes" id="UP001177003"/>
    </source>
</evidence>
<dbReference type="Gene3D" id="3.80.10.10">
    <property type="entry name" value="Ribonuclease Inhibitor"/>
    <property type="match status" value="1"/>
</dbReference>
<dbReference type="InterPro" id="IPR050905">
    <property type="entry name" value="Plant_NBS-LRR"/>
</dbReference>
<dbReference type="InterPro" id="IPR032675">
    <property type="entry name" value="LRR_dom_sf"/>
</dbReference>
<accession>A0AA35Y9P2</accession>
<dbReference type="AlphaFoldDB" id="A0AA35Y9P2"/>
<reference evidence="3" key="1">
    <citation type="submission" date="2023-04" db="EMBL/GenBank/DDBJ databases">
        <authorList>
            <person name="Vijverberg K."/>
            <person name="Xiong W."/>
            <person name="Schranz E."/>
        </authorList>
    </citation>
    <scope>NUCLEOTIDE SEQUENCE</scope>
</reference>
<dbReference type="PANTHER" id="PTHR33463:SF96">
    <property type="entry name" value="LEUCINE-RICH REPEAT DOMAIN, L DOMAIN-LIKE PROTEIN-RELATED"/>
    <property type="match status" value="1"/>
</dbReference>
<protein>
    <submittedName>
        <fullName evidence="3">Uncharacterized protein</fullName>
    </submittedName>
</protein>
<proteinExistence type="predicted"/>
<sequence>MSDLRRSRGPEEPPESDVPSSTMVVLSQLRFPRKFYEEMGKLQVISYDNMEYPLLSSSLECCTNLRVLCLHECSLAFDFSSIGNLLNLEVLSFASCDGLHIDNGVFKILIGLEEIYAYHSDSYLGTVSFTGDDCKEVAERWKNLSILGFQFLENGAQWKNLSFENLEQFEISVGCSLHREYFK</sequence>
<evidence type="ECO:0000313" key="3">
    <source>
        <dbReference type="EMBL" id="CAI9270285.1"/>
    </source>
</evidence>
<evidence type="ECO:0000256" key="1">
    <source>
        <dbReference type="ARBA" id="ARBA00022821"/>
    </source>
</evidence>
<dbReference type="SUPFAM" id="SSF52047">
    <property type="entry name" value="RNI-like"/>
    <property type="match status" value="1"/>
</dbReference>
<keyword evidence="4" id="KW-1185">Reference proteome</keyword>
<dbReference type="PANTHER" id="PTHR33463">
    <property type="entry name" value="NB-ARC DOMAIN-CONTAINING PROTEIN-RELATED"/>
    <property type="match status" value="1"/>
</dbReference>
<keyword evidence="1" id="KW-0611">Plant defense</keyword>
<feature type="compositionally biased region" description="Basic and acidic residues" evidence="2">
    <location>
        <begin position="1"/>
        <end position="11"/>
    </location>
</feature>
<dbReference type="Proteomes" id="UP001177003">
    <property type="component" value="Chromosome 2"/>
</dbReference>
<gene>
    <name evidence="3" type="ORF">LSALG_LOCUS10607</name>
</gene>
<name>A0AA35Y9P2_LACSI</name>
<evidence type="ECO:0000256" key="2">
    <source>
        <dbReference type="SAM" id="MobiDB-lite"/>
    </source>
</evidence>
<feature type="region of interest" description="Disordered" evidence="2">
    <location>
        <begin position="1"/>
        <end position="20"/>
    </location>
</feature>
<organism evidence="3 4">
    <name type="scientific">Lactuca saligna</name>
    <name type="common">Willowleaf lettuce</name>
    <dbReference type="NCBI Taxonomy" id="75948"/>
    <lineage>
        <taxon>Eukaryota</taxon>
        <taxon>Viridiplantae</taxon>
        <taxon>Streptophyta</taxon>
        <taxon>Embryophyta</taxon>
        <taxon>Tracheophyta</taxon>
        <taxon>Spermatophyta</taxon>
        <taxon>Magnoliopsida</taxon>
        <taxon>eudicotyledons</taxon>
        <taxon>Gunneridae</taxon>
        <taxon>Pentapetalae</taxon>
        <taxon>asterids</taxon>
        <taxon>campanulids</taxon>
        <taxon>Asterales</taxon>
        <taxon>Asteraceae</taxon>
        <taxon>Cichorioideae</taxon>
        <taxon>Cichorieae</taxon>
        <taxon>Lactucinae</taxon>
        <taxon>Lactuca</taxon>
    </lineage>
</organism>
<dbReference type="EMBL" id="OX465078">
    <property type="protein sequence ID" value="CAI9270285.1"/>
    <property type="molecule type" value="Genomic_DNA"/>
</dbReference>